<dbReference type="SUPFAM" id="SSF52540">
    <property type="entry name" value="P-loop containing nucleoside triphosphate hydrolases"/>
    <property type="match status" value="1"/>
</dbReference>
<feature type="non-terminal residue" evidence="1">
    <location>
        <position position="1"/>
    </location>
</feature>
<feature type="non-terminal residue" evidence="1">
    <location>
        <position position="82"/>
    </location>
</feature>
<comment type="caution">
    <text evidence="1">The sequence shown here is derived from an EMBL/GenBank/DDBJ whole genome shotgun (WGS) entry which is preliminary data.</text>
</comment>
<accession>V8NBF8</accession>
<dbReference type="PANTHER" id="PTHR12705">
    <property type="entry name" value="ORIGIN RECOGNITION COMPLEX SUBUNIT 5"/>
    <property type="match status" value="1"/>
</dbReference>
<dbReference type="Proteomes" id="UP000018936">
    <property type="component" value="Unassembled WGS sequence"/>
</dbReference>
<dbReference type="OrthoDB" id="365981at2759"/>
<sequence length="82" mass="9472">MVTTNRQHSSFPALFIYGHTSSGKTYVVQILLKTLELPHVFVNCAECFTSKLLLEEMLRQLQCLFIKEEDHSFLSCDTLNDF</sequence>
<evidence type="ECO:0000313" key="2">
    <source>
        <dbReference type="Proteomes" id="UP000018936"/>
    </source>
</evidence>
<dbReference type="GO" id="GO:0003688">
    <property type="term" value="F:DNA replication origin binding"/>
    <property type="evidence" value="ECO:0007669"/>
    <property type="project" value="TreeGrafter"/>
</dbReference>
<dbReference type="InterPro" id="IPR020796">
    <property type="entry name" value="ORC5"/>
</dbReference>
<name>V8NBF8_OPHHA</name>
<keyword evidence="2" id="KW-1185">Reference proteome</keyword>
<gene>
    <name evidence="1" type="primary">ORC5</name>
    <name evidence="1" type="ORF">L345_14670</name>
</gene>
<proteinExistence type="predicted"/>
<protein>
    <submittedName>
        <fullName evidence="1">Origin recognition complex subunit 5</fullName>
    </submittedName>
</protein>
<dbReference type="GO" id="GO:0005664">
    <property type="term" value="C:nuclear origin of replication recognition complex"/>
    <property type="evidence" value="ECO:0007669"/>
    <property type="project" value="TreeGrafter"/>
</dbReference>
<evidence type="ECO:0000313" key="1">
    <source>
        <dbReference type="EMBL" id="ETE59599.1"/>
    </source>
</evidence>
<dbReference type="AlphaFoldDB" id="V8NBF8"/>
<dbReference type="Gene3D" id="3.40.50.300">
    <property type="entry name" value="P-loop containing nucleotide triphosphate hydrolases"/>
    <property type="match status" value="1"/>
</dbReference>
<organism evidence="1 2">
    <name type="scientific">Ophiophagus hannah</name>
    <name type="common">King cobra</name>
    <name type="synonym">Naja hannah</name>
    <dbReference type="NCBI Taxonomy" id="8665"/>
    <lineage>
        <taxon>Eukaryota</taxon>
        <taxon>Metazoa</taxon>
        <taxon>Chordata</taxon>
        <taxon>Craniata</taxon>
        <taxon>Vertebrata</taxon>
        <taxon>Euteleostomi</taxon>
        <taxon>Lepidosauria</taxon>
        <taxon>Squamata</taxon>
        <taxon>Bifurcata</taxon>
        <taxon>Unidentata</taxon>
        <taxon>Episquamata</taxon>
        <taxon>Toxicofera</taxon>
        <taxon>Serpentes</taxon>
        <taxon>Colubroidea</taxon>
        <taxon>Elapidae</taxon>
        <taxon>Elapinae</taxon>
        <taxon>Ophiophagus</taxon>
    </lineage>
</organism>
<dbReference type="EMBL" id="AZIM01005433">
    <property type="protein sequence ID" value="ETE59599.1"/>
    <property type="molecule type" value="Genomic_DNA"/>
</dbReference>
<dbReference type="InterPro" id="IPR027417">
    <property type="entry name" value="P-loop_NTPase"/>
</dbReference>
<dbReference type="GO" id="GO:0006270">
    <property type="term" value="P:DNA replication initiation"/>
    <property type="evidence" value="ECO:0007669"/>
    <property type="project" value="TreeGrafter"/>
</dbReference>
<dbReference type="PANTHER" id="PTHR12705:SF0">
    <property type="entry name" value="ORIGIN RECOGNITION COMPLEX SUBUNIT 5"/>
    <property type="match status" value="1"/>
</dbReference>
<reference evidence="1 2" key="1">
    <citation type="journal article" date="2013" name="Proc. Natl. Acad. Sci. U.S.A.">
        <title>The king cobra genome reveals dynamic gene evolution and adaptation in the snake venom system.</title>
        <authorList>
            <person name="Vonk F.J."/>
            <person name="Casewell N.R."/>
            <person name="Henkel C.V."/>
            <person name="Heimberg A.M."/>
            <person name="Jansen H.J."/>
            <person name="McCleary R.J."/>
            <person name="Kerkkamp H.M."/>
            <person name="Vos R.A."/>
            <person name="Guerreiro I."/>
            <person name="Calvete J.J."/>
            <person name="Wuster W."/>
            <person name="Woods A.E."/>
            <person name="Logan J.M."/>
            <person name="Harrison R.A."/>
            <person name="Castoe T.A."/>
            <person name="de Koning A.P."/>
            <person name="Pollock D.D."/>
            <person name="Yandell M."/>
            <person name="Calderon D."/>
            <person name="Renjifo C."/>
            <person name="Currier R.B."/>
            <person name="Salgado D."/>
            <person name="Pla D."/>
            <person name="Sanz L."/>
            <person name="Hyder A.S."/>
            <person name="Ribeiro J.M."/>
            <person name="Arntzen J.W."/>
            <person name="van den Thillart G.E."/>
            <person name="Boetzer M."/>
            <person name="Pirovano W."/>
            <person name="Dirks R.P."/>
            <person name="Spaink H.P."/>
            <person name="Duboule D."/>
            <person name="McGlinn E."/>
            <person name="Kini R.M."/>
            <person name="Richardson M.K."/>
        </authorList>
    </citation>
    <scope>NUCLEOTIDE SEQUENCE</scope>
    <source>
        <tissue evidence="1">Blood</tissue>
    </source>
</reference>